<dbReference type="EMBL" id="CM017698">
    <property type="protein sequence ID" value="TYG93601.1"/>
    <property type="molecule type" value="Genomic_DNA"/>
</dbReference>
<feature type="transmembrane region" description="Helical" evidence="1">
    <location>
        <begin position="31"/>
        <end position="56"/>
    </location>
</feature>
<keyword evidence="1" id="KW-0812">Transmembrane</keyword>
<name>A0A5D2EJE4_GOSDA</name>
<organism evidence="2 3">
    <name type="scientific">Gossypium darwinii</name>
    <name type="common">Darwin's cotton</name>
    <name type="synonym">Gossypium barbadense var. darwinii</name>
    <dbReference type="NCBI Taxonomy" id="34276"/>
    <lineage>
        <taxon>Eukaryota</taxon>
        <taxon>Viridiplantae</taxon>
        <taxon>Streptophyta</taxon>
        <taxon>Embryophyta</taxon>
        <taxon>Tracheophyta</taxon>
        <taxon>Spermatophyta</taxon>
        <taxon>Magnoliopsida</taxon>
        <taxon>eudicotyledons</taxon>
        <taxon>Gunneridae</taxon>
        <taxon>Pentapetalae</taxon>
        <taxon>rosids</taxon>
        <taxon>malvids</taxon>
        <taxon>Malvales</taxon>
        <taxon>Malvaceae</taxon>
        <taxon>Malvoideae</taxon>
        <taxon>Gossypium</taxon>
    </lineage>
</organism>
<dbReference type="AlphaFoldDB" id="A0A5D2EJE4"/>
<dbReference type="EMBL" id="CM017698">
    <property type="protein sequence ID" value="TYG93599.1"/>
    <property type="molecule type" value="Genomic_DNA"/>
</dbReference>
<reference evidence="2 3" key="1">
    <citation type="submission" date="2019-06" db="EMBL/GenBank/DDBJ databases">
        <title>WGS assembly of Gossypium darwinii.</title>
        <authorList>
            <person name="Chen Z.J."/>
            <person name="Sreedasyam A."/>
            <person name="Ando A."/>
            <person name="Song Q."/>
            <person name="De L."/>
            <person name="Hulse-Kemp A."/>
            <person name="Ding M."/>
            <person name="Ye W."/>
            <person name="Kirkbride R."/>
            <person name="Jenkins J."/>
            <person name="Plott C."/>
            <person name="Lovell J."/>
            <person name="Lin Y.-M."/>
            <person name="Vaughn R."/>
            <person name="Liu B."/>
            <person name="Li W."/>
            <person name="Simpson S."/>
            <person name="Scheffler B."/>
            <person name="Saski C."/>
            <person name="Grover C."/>
            <person name="Hu G."/>
            <person name="Conover J."/>
            <person name="Carlson J."/>
            <person name="Shu S."/>
            <person name="Boston L."/>
            <person name="Williams M."/>
            <person name="Peterson D."/>
            <person name="Mcgee K."/>
            <person name="Jones D."/>
            <person name="Wendel J."/>
            <person name="Stelly D."/>
            <person name="Grimwood J."/>
            <person name="Schmutz J."/>
        </authorList>
    </citation>
    <scope>NUCLEOTIDE SEQUENCE [LARGE SCALE GENOMIC DNA]</scope>
    <source>
        <strain evidence="2">1808015.09</strain>
    </source>
</reference>
<sequence>MPSRFPRHSWTPTTSSYLFQRPFLCSRVASLLVFIYAIQFFLCKIFSNLGIFSIILPGSNGKGLGSLSTG</sequence>
<dbReference type="EMBL" id="CM017698">
    <property type="protein sequence ID" value="TYG93600.1"/>
    <property type="molecule type" value="Genomic_DNA"/>
</dbReference>
<evidence type="ECO:0000313" key="2">
    <source>
        <dbReference type="EMBL" id="TYG93600.1"/>
    </source>
</evidence>
<protein>
    <submittedName>
        <fullName evidence="2">Uncharacterized protein</fullName>
    </submittedName>
</protein>
<keyword evidence="1" id="KW-1133">Transmembrane helix</keyword>
<evidence type="ECO:0000313" key="3">
    <source>
        <dbReference type="Proteomes" id="UP000323506"/>
    </source>
</evidence>
<keyword evidence="1" id="KW-0472">Membrane</keyword>
<gene>
    <name evidence="2" type="ORF">ES288_A11G123000v1</name>
</gene>
<dbReference type="EMBL" id="CM017698">
    <property type="protein sequence ID" value="TYG93602.1"/>
    <property type="molecule type" value="Genomic_DNA"/>
</dbReference>
<evidence type="ECO:0000256" key="1">
    <source>
        <dbReference type="SAM" id="Phobius"/>
    </source>
</evidence>
<dbReference type="Proteomes" id="UP000323506">
    <property type="component" value="Chromosome A11"/>
</dbReference>
<accession>A0A5D2EJE4</accession>
<proteinExistence type="predicted"/>
<keyword evidence="3" id="KW-1185">Reference proteome</keyword>